<dbReference type="InterPro" id="IPR050229">
    <property type="entry name" value="GlpE_sulfurtransferase"/>
</dbReference>
<protein>
    <submittedName>
        <fullName evidence="3">Sulfurtransferase</fullName>
    </submittedName>
</protein>
<feature type="signal peptide" evidence="1">
    <location>
        <begin position="1"/>
        <end position="17"/>
    </location>
</feature>
<gene>
    <name evidence="3" type="ORF">ATO11_15270</name>
</gene>
<dbReference type="PANTHER" id="PTHR43031:SF1">
    <property type="entry name" value="PYRIDINE NUCLEOTIDE-DISULPHIDE OXIDOREDUCTASE"/>
    <property type="match status" value="1"/>
</dbReference>
<dbReference type="PANTHER" id="PTHR43031">
    <property type="entry name" value="FAD-DEPENDENT OXIDOREDUCTASE"/>
    <property type="match status" value="1"/>
</dbReference>
<keyword evidence="4" id="KW-1185">Reference proteome</keyword>
<organism evidence="3 4">
    <name type="scientific">Pseudaestuariivita atlantica</name>
    <dbReference type="NCBI Taxonomy" id="1317121"/>
    <lineage>
        <taxon>Bacteria</taxon>
        <taxon>Pseudomonadati</taxon>
        <taxon>Pseudomonadota</taxon>
        <taxon>Alphaproteobacteria</taxon>
        <taxon>Rhodobacterales</taxon>
        <taxon>Paracoccaceae</taxon>
        <taxon>Pseudaestuariivita</taxon>
    </lineage>
</organism>
<keyword evidence="3" id="KW-0808">Transferase</keyword>
<dbReference type="SMART" id="SM00450">
    <property type="entry name" value="RHOD"/>
    <property type="match status" value="1"/>
</dbReference>
<dbReference type="InterPro" id="IPR036873">
    <property type="entry name" value="Rhodanese-like_dom_sf"/>
</dbReference>
<dbReference type="PROSITE" id="PS50206">
    <property type="entry name" value="RHODANESE_3"/>
    <property type="match status" value="1"/>
</dbReference>
<keyword evidence="1" id="KW-0732">Signal</keyword>
<dbReference type="Pfam" id="PF00581">
    <property type="entry name" value="Rhodanese"/>
    <property type="match status" value="1"/>
</dbReference>
<dbReference type="AlphaFoldDB" id="A0A0L1JM42"/>
<name>A0A0L1JM42_9RHOB</name>
<dbReference type="CDD" id="cd00158">
    <property type="entry name" value="RHOD"/>
    <property type="match status" value="1"/>
</dbReference>
<dbReference type="STRING" id="1317121.ATO11_15270"/>
<reference evidence="3 4" key="1">
    <citation type="journal article" date="2015" name="Int. J. Syst. Evol. Microbiol.">
        <title>Aestuariivita atlantica sp. nov., isolated from deep sea sediment of the Atlantic Ocean.</title>
        <authorList>
            <person name="Li G."/>
            <person name="Lai Q."/>
            <person name="Du Y."/>
            <person name="Liu X."/>
            <person name="Sun F."/>
            <person name="Shao Z."/>
        </authorList>
    </citation>
    <scope>NUCLEOTIDE SEQUENCE [LARGE SCALE GENOMIC DNA]</scope>
    <source>
        <strain evidence="3 4">22II-S11-z3</strain>
    </source>
</reference>
<dbReference type="OrthoDB" id="9781034at2"/>
<dbReference type="Gene3D" id="3.40.250.10">
    <property type="entry name" value="Rhodanese-like domain"/>
    <property type="match status" value="1"/>
</dbReference>
<evidence type="ECO:0000313" key="3">
    <source>
        <dbReference type="EMBL" id="KNG92825.1"/>
    </source>
</evidence>
<feature type="chain" id="PRO_5005553760" evidence="1">
    <location>
        <begin position="18"/>
        <end position="136"/>
    </location>
</feature>
<sequence length="136" mass="14690">MIRLVAAIALSASTALANPVHEAMQDYADFATYDAGIILPEQLSAEIFAAVTFIDTRSAEAYAEATIPGARNIEWREIFARLDEVPQTGKVVLFCNTGALSAQAAFGLRVLGRDNVLILQTGYLGWLETAAYHPES</sequence>
<feature type="domain" description="Rhodanese" evidence="2">
    <location>
        <begin position="47"/>
        <end position="131"/>
    </location>
</feature>
<dbReference type="GO" id="GO:0016740">
    <property type="term" value="F:transferase activity"/>
    <property type="evidence" value="ECO:0007669"/>
    <property type="project" value="UniProtKB-KW"/>
</dbReference>
<dbReference type="EMBL" id="AQQZ01000007">
    <property type="protein sequence ID" value="KNG92825.1"/>
    <property type="molecule type" value="Genomic_DNA"/>
</dbReference>
<dbReference type="RefSeq" id="WP_050531773.1">
    <property type="nucleotide sequence ID" value="NZ_AQQZ01000007.1"/>
</dbReference>
<comment type="caution">
    <text evidence="3">The sequence shown here is derived from an EMBL/GenBank/DDBJ whole genome shotgun (WGS) entry which is preliminary data.</text>
</comment>
<dbReference type="SUPFAM" id="SSF52821">
    <property type="entry name" value="Rhodanese/Cell cycle control phosphatase"/>
    <property type="match status" value="1"/>
</dbReference>
<proteinExistence type="predicted"/>
<accession>A0A0L1JM42</accession>
<dbReference type="Proteomes" id="UP000036938">
    <property type="component" value="Unassembled WGS sequence"/>
</dbReference>
<dbReference type="InterPro" id="IPR001763">
    <property type="entry name" value="Rhodanese-like_dom"/>
</dbReference>
<evidence type="ECO:0000256" key="1">
    <source>
        <dbReference type="SAM" id="SignalP"/>
    </source>
</evidence>
<evidence type="ECO:0000313" key="4">
    <source>
        <dbReference type="Proteomes" id="UP000036938"/>
    </source>
</evidence>
<evidence type="ECO:0000259" key="2">
    <source>
        <dbReference type="PROSITE" id="PS50206"/>
    </source>
</evidence>